<dbReference type="InterPro" id="IPR008258">
    <property type="entry name" value="Transglycosylase_SLT_dom_1"/>
</dbReference>
<organism evidence="3 4">
    <name type="scientific">Ginsengibacter hankyongi</name>
    <dbReference type="NCBI Taxonomy" id="2607284"/>
    <lineage>
        <taxon>Bacteria</taxon>
        <taxon>Pseudomonadati</taxon>
        <taxon>Bacteroidota</taxon>
        <taxon>Chitinophagia</taxon>
        <taxon>Chitinophagales</taxon>
        <taxon>Chitinophagaceae</taxon>
        <taxon>Ginsengibacter</taxon>
    </lineage>
</organism>
<dbReference type="RefSeq" id="WP_150413792.1">
    <property type="nucleotide sequence ID" value="NZ_VYQF01000001.1"/>
</dbReference>
<sequence length="272" mass="30954">MKTIQSKILFGLIITFFIVGFTTSAKSIIDSPDFSAIETMRGTEPSMAINPLSVVYPATLEEYRAQTKEYIKSYSKKQREYIIYIFNKGENFFPKTVDIFDKYEVPLELQMIPALESQFHANAVSPVGAVGYYQFMGELARDYGLRIGGKYDERKNFIKSTVAAAKFFRDQLAYYDGDLLLSVASYNCGPGRVQSGIKKSGKKNANFWDIKKYLPYETRRFVMDFITFNVIAANYDKFLNKKMDFNQPPLIQVATTSPDLITNTDSLTVKAL</sequence>
<protein>
    <submittedName>
        <fullName evidence="3">Lytic transglycosylase domain-containing protein</fullName>
    </submittedName>
</protein>
<dbReference type="Proteomes" id="UP000326903">
    <property type="component" value="Unassembled WGS sequence"/>
</dbReference>
<dbReference type="PANTHER" id="PTHR37423">
    <property type="entry name" value="SOLUBLE LYTIC MUREIN TRANSGLYCOSYLASE-RELATED"/>
    <property type="match status" value="1"/>
</dbReference>
<name>A0A5J5IQ46_9BACT</name>
<accession>A0A5J5IQ46</accession>
<dbReference type="PANTHER" id="PTHR37423:SF2">
    <property type="entry name" value="MEMBRANE-BOUND LYTIC MUREIN TRANSGLYCOSYLASE C"/>
    <property type="match status" value="1"/>
</dbReference>
<comment type="caution">
    <text evidence="3">The sequence shown here is derived from an EMBL/GenBank/DDBJ whole genome shotgun (WGS) entry which is preliminary data.</text>
</comment>
<dbReference type="InterPro" id="IPR023346">
    <property type="entry name" value="Lysozyme-like_dom_sf"/>
</dbReference>
<dbReference type="CDD" id="cd16894">
    <property type="entry name" value="MltD-like"/>
    <property type="match status" value="1"/>
</dbReference>
<evidence type="ECO:0000313" key="3">
    <source>
        <dbReference type="EMBL" id="KAA9041672.1"/>
    </source>
</evidence>
<evidence type="ECO:0000256" key="1">
    <source>
        <dbReference type="ARBA" id="ARBA00007734"/>
    </source>
</evidence>
<evidence type="ECO:0000313" key="4">
    <source>
        <dbReference type="Proteomes" id="UP000326903"/>
    </source>
</evidence>
<dbReference type="Gene3D" id="1.10.530.10">
    <property type="match status" value="1"/>
</dbReference>
<evidence type="ECO:0000259" key="2">
    <source>
        <dbReference type="Pfam" id="PF01464"/>
    </source>
</evidence>
<gene>
    <name evidence="3" type="ORF">FW778_06520</name>
</gene>
<keyword evidence="4" id="KW-1185">Reference proteome</keyword>
<dbReference type="EMBL" id="VYQF01000001">
    <property type="protein sequence ID" value="KAA9041672.1"/>
    <property type="molecule type" value="Genomic_DNA"/>
</dbReference>
<proteinExistence type="inferred from homology"/>
<dbReference type="AlphaFoldDB" id="A0A5J5IQ46"/>
<reference evidence="3 4" key="1">
    <citation type="submission" date="2019-09" db="EMBL/GenBank/DDBJ databases">
        <title>Draft genome sequence of Ginsengibacter sp. BR5-29.</title>
        <authorList>
            <person name="Im W.-T."/>
        </authorList>
    </citation>
    <scope>NUCLEOTIDE SEQUENCE [LARGE SCALE GENOMIC DNA]</scope>
    <source>
        <strain evidence="3 4">BR5-29</strain>
    </source>
</reference>
<dbReference type="SUPFAM" id="SSF53955">
    <property type="entry name" value="Lysozyme-like"/>
    <property type="match status" value="1"/>
</dbReference>
<feature type="domain" description="Transglycosylase SLT" evidence="2">
    <location>
        <begin position="107"/>
        <end position="205"/>
    </location>
</feature>
<dbReference type="Pfam" id="PF01464">
    <property type="entry name" value="SLT"/>
    <property type="match status" value="1"/>
</dbReference>
<comment type="similarity">
    <text evidence="1">Belongs to the transglycosylase Slt family.</text>
</comment>